<evidence type="ECO:0000259" key="12">
    <source>
        <dbReference type="PROSITE" id="PS50110"/>
    </source>
</evidence>
<feature type="coiled-coil region" evidence="10">
    <location>
        <begin position="128"/>
        <end position="170"/>
    </location>
</feature>
<dbReference type="Pfam" id="PF02518">
    <property type="entry name" value="HATPase_c"/>
    <property type="match status" value="1"/>
</dbReference>
<comment type="caution">
    <text evidence="13">The sequence shown here is derived from an EMBL/GenBank/DDBJ whole genome shotgun (WGS) entry which is preliminary data.</text>
</comment>
<feature type="domain" description="Histidine kinase" evidence="11">
    <location>
        <begin position="189"/>
        <end position="449"/>
    </location>
</feature>
<evidence type="ECO:0000256" key="2">
    <source>
        <dbReference type="ARBA" id="ARBA00012438"/>
    </source>
</evidence>
<dbReference type="AlphaFoldDB" id="A0A1L9QPK6"/>
<feature type="modified residue" description="4-aspartylphosphate" evidence="9">
    <location>
        <position position="59"/>
    </location>
</feature>
<evidence type="ECO:0000259" key="11">
    <source>
        <dbReference type="PROSITE" id="PS50109"/>
    </source>
</evidence>
<dbReference type="SUPFAM" id="SSF55874">
    <property type="entry name" value="ATPase domain of HSP90 chaperone/DNA topoisomerase II/histidine kinase"/>
    <property type="match status" value="1"/>
</dbReference>
<organism evidence="13 14">
    <name type="scientific">Roseofilum reptotaenium AO1-A</name>
    <dbReference type="NCBI Taxonomy" id="1925591"/>
    <lineage>
        <taxon>Bacteria</taxon>
        <taxon>Bacillati</taxon>
        <taxon>Cyanobacteriota</taxon>
        <taxon>Cyanophyceae</taxon>
        <taxon>Desertifilales</taxon>
        <taxon>Desertifilaceae</taxon>
        <taxon>Roseofilum</taxon>
    </lineage>
</organism>
<protein>
    <recommendedName>
        <fullName evidence="2">histidine kinase</fullName>
        <ecNumber evidence="2">2.7.13.3</ecNumber>
    </recommendedName>
</protein>
<dbReference type="PANTHER" id="PTHR43065">
    <property type="entry name" value="SENSOR HISTIDINE KINASE"/>
    <property type="match status" value="1"/>
</dbReference>
<evidence type="ECO:0000256" key="4">
    <source>
        <dbReference type="ARBA" id="ARBA00022777"/>
    </source>
</evidence>
<dbReference type="SMART" id="SM00387">
    <property type="entry name" value="HATPase_c"/>
    <property type="match status" value="1"/>
</dbReference>
<feature type="domain" description="Response regulatory" evidence="12">
    <location>
        <begin position="10"/>
        <end position="126"/>
    </location>
</feature>
<evidence type="ECO:0000313" key="13">
    <source>
        <dbReference type="EMBL" id="OJJ24527.1"/>
    </source>
</evidence>
<feature type="coiled-coil region" evidence="10">
    <location>
        <begin position="334"/>
        <end position="361"/>
    </location>
</feature>
<dbReference type="STRING" id="1925591.BI308_16065"/>
<keyword evidence="5" id="KW-0902">Two-component regulatory system</keyword>
<dbReference type="InterPro" id="IPR036890">
    <property type="entry name" value="HATPase_C_sf"/>
</dbReference>
<keyword evidence="4 13" id="KW-0418">Kinase</keyword>
<keyword evidence="14" id="KW-1185">Reference proteome</keyword>
<keyword evidence="4 13" id="KW-0808">Transferase</keyword>
<dbReference type="Gene3D" id="3.30.565.10">
    <property type="entry name" value="Histidine kinase-like ATPase, C-terminal domain"/>
    <property type="match status" value="1"/>
</dbReference>
<dbReference type="InterPro" id="IPR003661">
    <property type="entry name" value="HisK_dim/P_dom"/>
</dbReference>
<dbReference type="InterPro" id="IPR005467">
    <property type="entry name" value="His_kinase_dom"/>
</dbReference>
<dbReference type="CDD" id="cd19920">
    <property type="entry name" value="REC_PA4781-like"/>
    <property type="match status" value="1"/>
</dbReference>
<dbReference type="InterPro" id="IPR011006">
    <property type="entry name" value="CheY-like_superfamily"/>
</dbReference>
<dbReference type="PANTHER" id="PTHR43065:SF50">
    <property type="entry name" value="HISTIDINE KINASE"/>
    <property type="match status" value="1"/>
</dbReference>
<sequence length="453" mass="50868">MEMETAKQDLILIVDDNPTNIKVLFSFLKESGFKVLVAKDGESTLEKLQEVTPDLILLDVMMPGIDGFETCRQIKACSQTQDIPVIFMTALSDTVDKVKGLKIGAVDYITKPFQQDEVLARMNIHLQLQKLTRQFKIQNEQLKHLTEELEQRVEDRTAQLKDSLHQLQEAQIQLIQSEKMSSLGELVAGVAHEINNPVGFIAGNISMAMEYTEDIFEHLKLYQKQFADPGDEITEHSEDIELEYLMEDLPNMLCSMESGIERIRNISLSLRNFSRSDSNTCTDLNIHEGLESTLMILRHRLKANDQRPEIQINKYYGELPIVHCYAGPLNQVFMNLLANAIDALDEQNEKENKSYEDLKDNPNEITLTTKAVGGGKVEIKIADNGPGIPEDKITEIFSPFVTTKPVGKGTGLGLSISYSIVVEKHQGSLKCNSEFGTGTEFVIQVPVKQVGHE</sequence>
<evidence type="ECO:0000256" key="1">
    <source>
        <dbReference type="ARBA" id="ARBA00000085"/>
    </source>
</evidence>
<dbReference type="PROSITE" id="PS50109">
    <property type="entry name" value="HIS_KIN"/>
    <property type="match status" value="1"/>
</dbReference>
<gene>
    <name evidence="13" type="ORF">BI308_16065</name>
</gene>
<dbReference type="SUPFAM" id="SSF47384">
    <property type="entry name" value="Homodimeric domain of signal transducing histidine kinase"/>
    <property type="match status" value="1"/>
</dbReference>
<dbReference type="PROSITE" id="PS50110">
    <property type="entry name" value="RESPONSE_REGULATORY"/>
    <property type="match status" value="1"/>
</dbReference>
<keyword evidence="6" id="KW-0805">Transcription regulation</keyword>
<keyword evidence="10" id="KW-0175">Coiled coil</keyword>
<dbReference type="SMART" id="SM00448">
    <property type="entry name" value="REC"/>
    <property type="match status" value="1"/>
</dbReference>
<evidence type="ECO:0000256" key="8">
    <source>
        <dbReference type="ARBA" id="ARBA00023163"/>
    </source>
</evidence>
<dbReference type="EC" id="2.7.13.3" evidence="2"/>
<dbReference type="Gene3D" id="3.40.50.2300">
    <property type="match status" value="1"/>
</dbReference>
<evidence type="ECO:0000256" key="6">
    <source>
        <dbReference type="ARBA" id="ARBA00023015"/>
    </source>
</evidence>
<dbReference type="InterPro" id="IPR003594">
    <property type="entry name" value="HATPase_dom"/>
</dbReference>
<evidence type="ECO:0000313" key="14">
    <source>
        <dbReference type="Proteomes" id="UP000183940"/>
    </source>
</evidence>
<reference evidence="13" key="1">
    <citation type="submission" date="2016-10" db="EMBL/GenBank/DDBJ databases">
        <title>CRISPR-Cas defence system in Roseofilum reptotaenium: evidence of a bacteriophage-cyanobacterium arms race in the coral black band disease.</title>
        <authorList>
            <person name="Buerger P."/>
            <person name="Wood-Charlson E.M."/>
            <person name="Weynberg K.D."/>
            <person name="Willis B."/>
            <person name="Van Oppen M.J."/>
        </authorList>
    </citation>
    <scope>NUCLEOTIDE SEQUENCE [LARGE SCALE GENOMIC DNA]</scope>
    <source>
        <strain evidence="13">AO1-A</strain>
    </source>
</reference>
<dbReference type="Gene3D" id="1.10.287.130">
    <property type="match status" value="1"/>
</dbReference>
<dbReference type="CDD" id="cd00082">
    <property type="entry name" value="HisKA"/>
    <property type="match status" value="1"/>
</dbReference>
<evidence type="ECO:0000256" key="5">
    <source>
        <dbReference type="ARBA" id="ARBA00023012"/>
    </source>
</evidence>
<name>A0A1L9QPK6_9CYAN</name>
<proteinExistence type="predicted"/>
<dbReference type="InterPro" id="IPR036097">
    <property type="entry name" value="HisK_dim/P_sf"/>
</dbReference>
<dbReference type="GO" id="GO:0000155">
    <property type="term" value="F:phosphorelay sensor kinase activity"/>
    <property type="evidence" value="ECO:0007669"/>
    <property type="project" value="InterPro"/>
</dbReference>
<dbReference type="GO" id="GO:0003677">
    <property type="term" value="F:DNA binding"/>
    <property type="evidence" value="ECO:0007669"/>
    <property type="project" value="UniProtKB-KW"/>
</dbReference>
<evidence type="ECO:0000256" key="3">
    <source>
        <dbReference type="ARBA" id="ARBA00022553"/>
    </source>
</evidence>
<dbReference type="FunFam" id="3.40.50.2300:FF:000001">
    <property type="entry name" value="DNA-binding response regulator PhoB"/>
    <property type="match status" value="1"/>
</dbReference>
<evidence type="ECO:0000256" key="10">
    <source>
        <dbReference type="SAM" id="Coils"/>
    </source>
</evidence>
<dbReference type="SUPFAM" id="SSF52172">
    <property type="entry name" value="CheY-like"/>
    <property type="match status" value="1"/>
</dbReference>
<dbReference type="Pfam" id="PF00072">
    <property type="entry name" value="Response_reg"/>
    <property type="match status" value="1"/>
</dbReference>
<keyword evidence="7" id="KW-0238">DNA-binding</keyword>
<dbReference type="InterPro" id="IPR004358">
    <property type="entry name" value="Sig_transdc_His_kin-like_C"/>
</dbReference>
<dbReference type="InterPro" id="IPR001789">
    <property type="entry name" value="Sig_transdc_resp-reg_receiver"/>
</dbReference>
<keyword evidence="8" id="KW-0804">Transcription</keyword>
<accession>A0A1L9QPK6</accession>
<evidence type="ECO:0000256" key="7">
    <source>
        <dbReference type="ARBA" id="ARBA00023125"/>
    </source>
</evidence>
<evidence type="ECO:0000256" key="9">
    <source>
        <dbReference type="PROSITE-ProRule" id="PRU00169"/>
    </source>
</evidence>
<keyword evidence="3 9" id="KW-0597">Phosphoprotein</keyword>
<comment type="catalytic activity">
    <reaction evidence="1">
        <text>ATP + protein L-histidine = ADP + protein N-phospho-L-histidine.</text>
        <dbReference type="EC" id="2.7.13.3"/>
    </reaction>
</comment>
<dbReference type="PRINTS" id="PR00344">
    <property type="entry name" value="BCTRLSENSOR"/>
</dbReference>
<dbReference type="Proteomes" id="UP000183940">
    <property type="component" value="Unassembled WGS sequence"/>
</dbReference>
<dbReference type="EMBL" id="MLAW01000029">
    <property type="protein sequence ID" value="OJJ24527.1"/>
    <property type="molecule type" value="Genomic_DNA"/>
</dbReference>